<dbReference type="EMBL" id="JBHSQQ010000007">
    <property type="protein sequence ID" value="MFC5940439.1"/>
    <property type="molecule type" value="Genomic_DNA"/>
</dbReference>
<evidence type="ECO:0000256" key="3">
    <source>
        <dbReference type="ARBA" id="ARBA00022475"/>
    </source>
</evidence>
<name>A0ABW1HJG1_9ACTN</name>
<evidence type="ECO:0000256" key="4">
    <source>
        <dbReference type="ARBA" id="ARBA00022692"/>
    </source>
</evidence>
<dbReference type="Gene3D" id="1.10.3720.10">
    <property type="entry name" value="MetI-like"/>
    <property type="match status" value="1"/>
</dbReference>
<proteinExistence type="inferred from homology"/>
<comment type="similarity">
    <text evidence="7">Belongs to the binding-protein-dependent transport system permease family.</text>
</comment>
<feature type="transmembrane region" description="Helical" evidence="7">
    <location>
        <begin position="170"/>
        <end position="194"/>
    </location>
</feature>
<comment type="subcellular location">
    <subcellularLocation>
        <location evidence="1 7">Cell membrane</location>
        <topology evidence="1 7">Multi-pass membrane protein</topology>
    </subcellularLocation>
</comment>
<evidence type="ECO:0000313" key="10">
    <source>
        <dbReference type="Proteomes" id="UP001596207"/>
    </source>
</evidence>
<keyword evidence="6 7" id="KW-0472">Membrane</keyword>
<keyword evidence="4 7" id="KW-0812">Transmembrane</keyword>
<dbReference type="InterPro" id="IPR035906">
    <property type="entry name" value="MetI-like_sf"/>
</dbReference>
<gene>
    <name evidence="9" type="ORF">ACFPZ4_02970</name>
</gene>
<evidence type="ECO:0000313" key="9">
    <source>
        <dbReference type="EMBL" id="MFC5940439.1"/>
    </source>
</evidence>
<keyword evidence="3" id="KW-1003">Cell membrane</keyword>
<evidence type="ECO:0000256" key="7">
    <source>
        <dbReference type="RuleBase" id="RU363032"/>
    </source>
</evidence>
<evidence type="ECO:0000256" key="1">
    <source>
        <dbReference type="ARBA" id="ARBA00004651"/>
    </source>
</evidence>
<organism evidence="9 10">
    <name type="scientific">Micromonospora harpali</name>
    <dbReference type="NCBI Taxonomy" id="1490225"/>
    <lineage>
        <taxon>Bacteria</taxon>
        <taxon>Bacillati</taxon>
        <taxon>Actinomycetota</taxon>
        <taxon>Actinomycetes</taxon>
        <taxon>Micromonosporales</taxon>
        <taxon>Micromonosporaceae</taxon>
        <taxon>Micromonospora</taxon>
    </lineage>
</organism>
<dbReference type="InterPro" id="IPR000515">
    <property type="entry name" value="MetI-like"/>
</dbReference>
<dbReference type="PROSITE" id="PS50928">
    <property type="entry name" value="ABC_TM1"/>
    <property type="match status" value="1"/>
</dbReference>
<keyword evidence="10" id="KW-1185">Reference proteome</keyword>
<dbReference type="SUPFAM" id="SSF161098">
    <property type="entry name" value="MetI-like"/>
    <property type="match status" value="1"/>
</dbReference>
<feature type="transmembrane region" description="Helical" evidence="7">
    <location>
        <begin position="87"/>
        <end position="106"/>
    </location>
</feature>
<dbReference type="Proteomes" id="UP001596207">
    <property type="component" value="Unassembled WGS sequence"/>
</dbReference>
<evidence type="ECO:0000256" key="6">
    <source>
        <dbReference type="ARBA" id="ARBA00023136"/>
    </source>
</evidence>
<feature type="domain" description="ABC transmembrane type-1" evidence="8">
    <location>
        <begin position="84"/>
        <end position="296"/>
    </location>
</feature>
<dbReference type="RefSeq" id="WP_353900244.1">
    <property type="nucleotide sequence ID" value="NZ_CP158970.1"/>
</dbReference>
<feature type="transmembrane region" description="Helical" evidence="7">
    <location>
        <begin position="224"/>
        <end position="244"/>
    </location>
</feature>
<feature type="transmembrane region" description="Helical" evidence="7">
    <location>
        <begin position="24"/>
        <end position="45"/>
    </location>
</feature>
<dbReference type="PANTHER" id="PTHR30193">
    <property type="entry name" value="ABC TRANSPORTER PERMEASE PROTEIN"/>
    <property type="match status" value="1"/>
</dbReference>
<keyword evidence="5 7" id="KW-1133">Transmembrane helix</keyword>
<reference evidence="10" key="1">
    <citation type="journal article" date="2019" name="Int. J. Syst. Evol. Microbiol.">
        <title>The Global Catalogue of Microorganisms (GCM) 10K type strain sequencing project: providing services to taxonomists for standard genome sequencing and annotation.</title>
        <authorList>
            <consortium name="The Broad Institute Genomics Platform"/>
            <consortium name="The Broad Institute Genome Sequencing Center for Infectious Disease"/>
            <person name="Wu L."/>
            <person name="Ma J."/>
        </authorList>
    </citation>
    <scope>NUCLEOTIDE SEQUENCE [LARGE SCALE GENOMIC DNA]</scope>
    <source>
        <strain evidence="10">CGMCC 4.7173</strain>
    </source>
</reference>
<accession>A0ABW1HJG1</accession>
<evidence type="ECO:0000256" key="2">
    <source>
        <dbReference type="ARBA" id="ARBA00022448"/>
    </source>
</evidence>
<evidence type="ECO:0000256" key="5">
    <source>
        <dbReference type="ARBA" id="ARBA00022989"/>
    </source>
</evidence>
<comment type="caution">
    <text evidence="9">The sequence shown here is derived from an EMBL/GenBank/DDBJ whole genome shotgun (WGS) entry which is preliminary data.</text>
</comment>
<protein>
    <submittedName>
        <fullName evidence="9">Carbohydrate ABC transporter permease</fullName>
    </submittedName>
</protein>
<dbReference type="Pfam" id="PF00528">
    <property type="entry name" value="BPD_transp_1"/>
    <property type="match status" value="1"/>
</dbReference>
<dbReference type="CDD" id="cd06261">
    <property type="entry name" value="TM_PBP2"/>
    <property type="match status" value="1"/>
</dbReference>
<sequence>MTIGVRHRVRPVARRPAWEGSSRAGWLLVTPLLVGLGLFQFYPIVVAGWQSLQSFNPFTGASRGYVGLANYSALLDDPQFVAALRNTVLYIVLTLVVEIPLALGLAQLINSRLPARGLLRIMVIAGLAASETVAVLVWNQLYDPTHGLFNSALRMVGLDAQPFLTSPSQALLAIVVMSAWKNVGLAVLIFLAGLQNVPPELHEAASLDGAGPVRRFRAITLPLLRRYVLVALFVSTISGTRIFTPVNLMTQGGPDDATTNLTYYAYQQAFQYSSHGVAAATTVCMLVLVCVVALIQGVALREKT</sequence>
<keyword evidence="2 7" id="KW-0813">Transport</keyword>
<evidence type="ECO:0000259" key="8">
    <source>
        <dbReference type="PROSITE" id="PS50928"/>
    </source>
</evidence>
<feature type="transmembrane region" description="Helical" evidence="7">
    <location>
        <begin position="118"/>
        <end position="138"/>
    </location>
</feature>
<dbReference type="InterPro" id="IPR051393">
    <property type="entry name" value="ABC_transporter_permease"/>
</dbReference>
<dbReference type="PANTHER" id="PTHR30193:SF37">
    <property type="entry name" value="INNER MEMBRANE ABC TRANSPORTER PERMEASE PROTEIN YCJO"/>
    <property type="match status" value="1"/>
</dbReference>
<feature type="transmembrane region" description="Helical" evidence="7">
    <location>
        <begin position="277"/>
        <end position="300"/>
    </location>
</feature>